<accession>A0ABQ8UD69</accession>
<feature type="compositionally biased region" description="Pro residues" evidence="1">
    <location>
        <begin position="296"/>
        <end position="323"/>
    </location>
</feature>
<evidence type="ECO:0008006" key="4">
    <source>
        <dbReference type="Google" id="ProtNLM"/>
    </source>
</evidence>
<evidence type="ECO:0000256" key="1">
    <source>
        <dbReference type="SAM" id="MobiDB-lite"/>
    </source>
</evidence>
<evidence type="ECO:0000313" key="3">
    <source>
        <dbReference type="Proteomes" id="UP001141327"/>
    </source>
</evidence>
<sequence length="350" mass="38533">MNIRQLLCDINQRATETQFYGWSPKGNSFMEMADAMATNFRGKVTGITSYDSYIGFRVATAEIAQGFPDFLNHRNVEIRFSRHLPDIWKVRLFHLPLDLTEKELADIASCLAEGEAKVLLTKPCTFLRDSNIRTGSYDVCYDRFPRSFRDTPHVNNIVKDGMLFRFLPALQAECQCCHRRGHTAKQCGTHQPLGPSRPTPKGALLPDRVLRDPSQLAQPEPSPAPIPAPQPAQPEPSPAPIPVAPQAPTPEPALTNRPPTHPPQDPAETVKAEAAEQQEKEKGSEATEQAQEGLPSPAPPAPSEAPPSEAPPSPALSPAPPSPTQDLNPHDTRRNVPKPDYRGKPGRHHR</sequence>
<feature type="region of interest" description="Disordered" evidence="1">
    <location>
        <begin position="185"/>
        <end position="350"/>
    </location>
</feature>
<name>A0ABQ8UD69_9EUKA</name>
<protein>
    <recommendedName>
        <fullName evidence="4">CCHC-type domain-containing protein</fullName>
    </recommendedName>
</protein>
<reference evidence="2" key="1">
    <citation type="journal article" date="2022" name="bioRxiv">
        <title>Genomics of Preaxostyla Flagellates Illuminates Evolutionary Transitions and the Path Towards Mitochondrial Loss.</title>
        <authorList>
            <person name="Novak L.V.F."/>
            <person name="Treitli S.C."/>
            <person name="Pyrih J."/>
            <person name="Halakuc P."/>
            <person name="Pipaliya S.V."/>
            <person name="Vacek V."/>
            <person name="Brzon O."/>
            <person name="Soukal P."/>
            <person name="Eme L."/>
            <person name="Dacks J.B."/>
            <person name="Karnkowska A."/>
            <person name="Elias M."/>
            <person name="Hampl V."/>
        </authorList>
    </citation>
    <scope>NUCLEOTIDE SEQUENCE</scope>
    <source>
        <strain evidence="2">RCP-MX</strain>
    </source>
</reference>
<dbReference type="EMBL" id="JAPMOS010000052">
    <property type="protein sequence ID" value="KAJ4457194.1"/>
    <property type="molecule type" value="Genomic_DNA"/>
</dbReference>
<keyword evidence="3" id="KW-1185">Reference proteome</keyword>
<dbReference type="Proteomes" id="UP001141327">
    <property type="component" value="Unassembled WGS sequence"/>
</dbReference>
<evidence type="ECO:0000313" key="2">
    <source>
        <dbReference type="EMBL" id="KAJ4457194.1"/>
    </source>
</evidence>
<gene>
    <name evidence="2" type="ORF">PAPYR_7360</name>
</gene>
<feature type="compositionally biased region" description="Basic and acidic residues" evidence="1">
    <location>
        <begin position="268"/>
        <end position="285"/>
    </location>
</feature>
<feature type="compositionally biased region" description="Pro residues" evidence="1">
    <location>
        <begin position="220"/>
        <end position="251"/>
    </location>
</feature>
<feature type="compositionally biased region" description="Basic and acidic residues" evidence="1">
    <location>
        <begin position="328"/>
        <end position="343"/>
    </location>
</feature>
<proteinExistence type="predicted"/>
<organism evidence="2 3">
    <name type="scientific">Paratrimastix pyriformis</name>
    <dbReference type="NCBI Taxonomy" id="342808"/>
    <lineage>
        <taxon>Eukaryota</taxon>
        <taxon>Metamonada</taxon>
        <taxon>Preaxostyla</taxon>
        <taxon>Paratrimastigidae</taxon>
        <taxon>Paratrimastix</taxon>
    </lineage>
</organism>
<comment type="caution">
    <text evidence="2">The sequence shown here is derived from an EMBL/GenBank/DDBJ whole genome shotgun (WGS) entry which is preliminary data.</text>
</comment>